<proteinExistence type="predicted"/>
<organism evidence="1 2">
    <name type="scientific">Amphibalanus amphitrite</name>
    <name type="common">Striped barnacle</name>
    <name type="synonym">Balanus amphitrite</name>
    <dbReference type="NCBI Taxonomy" id="1232801"/>
    <lineage>
        <taxon>Eukaryota</taxon>
        <taxon>Metazoa</taxon>
        <taxon>Ecdysozoa</taxon>
        <taxon>Arthropoda</taxon>
        <taxon>Crustacea</taxon>
        <taxon>Multicrustacea</taxon>
        <taxon>Cirripedia</taxon>
        <taxon>Thoracica</taxon>
        <taxon>Thoracicalcarea</taxon>
        <taxon>Balanomorpha</taxon>
        <taxon>Balanoidea</taxon>
        <taxon>Balanidae</taxon>
        <taxon>Amphibalaninae</taxon>
        <taxon>Amphibalanus</taxon>
    </lineage>
</organism>
<keyword evidence="2" id="KW-1185">Reference proteome</keyword>
<name>A0A6A4V8J7_AMPAM</name>
<dbReference type="GO" id="GO:0071897">
    <property type="term" value="P:DNA biosynthetic process"/>
    <property type="evidence" value="ECO:0007669"/>
    <property type="project" value="UniProtKB-ARBA"/>
</dbReference>
<dbReference type="SUPFAM" id="SSF56672">
    <property type="entry name" value="DNA/RNA polymerases"/>
    <property type="match status" value="1"/>
</dbReference>
<dbReference type="InterPro" id="IPR043502">
    <property type="entry name" value="DNA/RNA_pol_sf"/>
</dbReference>
<dbReference type="AlphaFoldDB" id="A0A6A4V8J7"/>
<evidence type="ECO:0000313" key="2">
    <source>
        <dbReference type="Proteomes" id="UP000440578"/>
    </source>
</evidence>
<sequence length="67" mass="7635">MGAVVRYIERHHPGVRGNVYLDDFLFLSEDPTRLRSIPDVFRTLGLHINMTKSQLTPESGEDRLPGL</sequence>
<evidence type="ECO:0008006" key="3">
    <source>
        <dbReference type="Google" id="ProtNLM"/>
    </source>
</evidence>
<evidence type="ECO:0000313" key="1">
    <source>
        <dbReference type="EMBL" id="KAF0286978.1"/>
    </source>
</evidence>
<dbReference type="EMBL" id="VIIS01002218">
    <property type="protein sequence ID" value="KAF0286978.1"/>
    <property type="molecule type" value="Genomic_DNA"/>
</dbReference>
<reference evidence="1 2" key="1">
    <citation type="submission" date="2019-07" db="EMBL/GenBank/DDBJ databases">
        <title>Draft genome assembly of a fouling barnacle, Amphibalanus amphitrite (Darwin, 1854): The first reference genome for Thecostraca.</title>
        <authorList>
            <person name="Kim W."/>
        </authorList>
    </citation>
    <scope>NUCLEOTIDE SEQUENCE [LARGE SCALE GENOMIC DNA]</scope>
    <source>
        <strain evidence="1">SNU_AA5</strain>
        <tissue evidence="1">Soma without cirri and trophi</tissue>
    </source>
</reference>
<accession>A0A6A4V8J7</accession>
<protein>
    <recommendedName>
        <fullName evidence="3">Reverse transcriptase domain-containing protein</fullName>
    </recommendedName>
</protein>
<comment type="caution">
    <text evidence="1">The sequence shown here is derived from an EMBL/GenBank/DDBJ whole genome shotgun (WGS) entry which is preliminary data.</text>
</comment>
<dbReference type="Proteomes" id="UP000440578">
    <property type="component" value="Unassembled WGS sequence"/>
</dbReference>
<gene>
    <name evidence="1" type="ORF">FJT64_014553</name>
</gene>